<dbReference type="GO" id="GO:0003700">
    <property type="term" value="F:DNA-binding transcription factor activity"/>
    <property type="evidence" value="ECO:0007669"/>
    <property type="project" value="InterPro"/>
</dbReference>
<dbReference type="PRINTS" id="PR00039">
    <property type="entry name" value="HTHLYSR"/>
</dbReference>
<gene>
    <name evidence="6" type="ORF">C2E25_17070</name>
</gene>
<dbReference type="Pfam" id="PF00126">
    <property type="entry name" value="HTH_1"/>
    <property type="match status" value="1"/>
</dbReference>
<sequence>MGITLRQLEVFVTVAQEGNVTRAAEALRISQSAVSMSLAELEKLLGEQIFDRRGRRLAVNDQGRALIPKAAAVLARVGEIDTFFSGPDNQLAGLLRVGASSTIGNYLMPRILGKFTAAFPGAQLSLDVGNTEQIIQELLRFNIDVGFIEGFCHQAAIETIPWRQDHLAIHAGADHPLARKKKISISDLVQARWILREQGSGTREIFEAALAGKMDSIKVYLELGNTEAIKEAVEAGLGISCLSLLATRRARQSGALVALKTPFLDLRRNFYLVLHGEKYRTQLLRRFMAFCEEYSADGKGETGANV</sequence>
<evidence type="ECO:0000256" key="3">
    <source>
        <dbReference type="ARBA" id="ARBA00023125"/>
    </source>
</evidence>
<dbReference type="InterPro" id="IPR036390">
    <property type="entry name" value="WH_DNA-bd_sf"/>
</dbReference>
<keyword evidence="3" id="KW-0238">DNA-binding</keyword>
<dbReference type="PROSITE" id="PS50931">
    <property type="entry name" value="HTH_LYSR"/>
    <property type="match status" value="1"/>
</dbReference>
<evidence type="ECO:0000313" key="7">
    <source>
        <dbReference type="Proteomes" id="UP000236340"/>
    </source>
</evidence>
<dbReference type="EMBL" id="PPFX01000069">
    <property type="protein sequence ID" value="PNU18557.1"/>
    <property type="molecule type" value="Genomic_DNA"/>
</dbReference>
<dbReference type="OrthoDB" id="5317428at2"/>
<evidence type="ECO:0000256" key="2">
    <source>
        <dbReference type="ARBA" id="ARBA00023015"/>
    </source>
</evidence>
<feature type="domain" description="HTH lysR-type" evidence="5">
    <location>
        <begin position="3"/>
        <end position="60"/>
    </location>
</feature>
<dbReference type="InterPro" id="IPR000847">
    <property type="entry name" value="LysR_HTH_N"/>
</dbReference>
<dbReference type="InterPro" id="IPR005119">
    <property type="entry name" value="LysR_subst-bd"/>
</dbReference>
<dbReference type="Gene3D" id="1.10.10.10">
    <property type="entry name" value="Winged helix-like DNA-binding domain superfamily/Winged helix DNA-binding domain"/>
    <property type="match status" value="1"/>
</dbReference>
<dbReference type="SUPFAM" id="SSF53850">
    <property type="entry name" value="Periplasmic binding protein-like II"/>
    <property type="match status" value="1"/>
</dbReference>
<dbReference type="AlphaFoldDB" id="A0A2K2H5N8"/>
<dbReference type="FunFam" id="1.10.10.10:FF:000001">
    <property type="entry name" value="LysR family transcriptional regulator"/>
    <property type="match status" value="1"/>
</dbReference>
<dbReference type="GO" id="GO:0000976">
    <property type="term" value="F:transcription cis-regulatory region binding"/>
    <property type="evidence" value="ECO:0007669"/>
    <property type="project" value="TreeGrafter"/>
</dbReference>
<dbReference type="InterPro" id="IPR036388">
    <property type="entry name" value="WH-like_DNA-bd_sf"/>
</dbReference>
<dbReference type="PANTHER" id="PTHR30126:SF94">
    <property type="entry name" value="LYSR FAMILY TRANSCRIPTIONAL REGULATOR"/>
    <property type="match status" value="1"/>
</dbReference>
<evidence type="ECO:0000313" key="6">
    <source>
        <dbReference type="EMBL" id="PNU18557.1"/>
    </source>
</evidence>
<evidence type="ECO:0000256" key="1">
    <source>
        <dbReference type="ARBA" id="ARBA00009437"/>
    </source>
</evidence>
<dbReference type="Proteomes" id="UP000236340">
    <property type="component" value="Unassembled WGS sequence"/>
</dbReference>
<keyword evidence="4" id="KW-0804">Transcription</keyword>
<protein>
    <submittedName>
        <fullName evidence="6">LysR family transcriptional regulator</fullName>
    </submittedName>
</protein>
<accession>A0A2K2H5N8</accession>
<dbReference type="NCBIfam" id="NF008095">
    <property type="entry name" value="PRK10837.1"/>
    <property type="match status" value="1"/>
</dbReference>
<evidence type="ECO:0000256" key="4">
    <source>
        <dbReference type="ARBA" id="ARBA00023163"/>
    </source>
</evidence>
<evidence type="ECO:0000259" key="5">
    <source>
        <dbReference type="PROSITE" id="PS50931"/>
    </source>
</evidence>
<dbReference type="SUPFAM" id="SSF46785">
    <property type="entry name" value="Winged helix' DNA-binding domain"/>
    <property type="match status" value="1"/>
</dbReference>
<proteinExistence type="inferred from homology"/>
<name>A0A2K2H5N8_9BACT</name>
<dbReference type="CDD" id="cd08420">
    <property type="entry name" value="PBP2_CysL_like"/>
    <property type="match status" value="1"/>
</dbReference>
<comment type="similarity">
    <text evidence="1">Belongs to the LysR transcriptional regulatory family.</text>
</comment>
<dbReference type="Pfam" id="PF03466">
    <property type="entry name" value="LysR_substrate"/>
    <property type="match status" value="1"/>
</dbReference>
<dbReference type="RefSeq" id="WP_103116917.1">
    <property type="nucleotide sequence ID" value="NZ_PPFX01000069.1"/>
</dbReference>
<organism evidence="6 7">
    <name type="scientific">Geothermobacter hydrogeniphilus</name>
    <dbReference type="NCBI Taxonomy" id="1969733"/>
    <lineage>
        <taxon>Bacteria</taxon>
        <taxon>Pseudomonadati</taxon>
        <taxon>Thermodesulfobacteriota</taxon>
        <taxon>Desulfuromonadia</taxon>
        <taxon>Desulfuromonadales</taxon>
        <taxon>Geothermobacteraceae</taxon>
        <taxon>Geothermobacter</taxon>
    </lineage>
</organism>
<reference evidence="6 7" key="1">
    <citation type="journal article" date="2018" name="Genome Announc.">
        <title>Genome Sequence of Geothermobacter sp. HR-1 Iron Reducer from the Loihi Seamount.</title>
        <authorList>
            <person name="Smith H."/>
            <person name="Abuyen K."/>
            <person name="Tremblay J."/>
            <person name="Savalia P."/>
            <person name="Perez-Rodriguez I."/>
            <person name="Emerson D."/>
            <person name="Tully B."/>
            <person name="Amend J."/>
        </authorList>
    </citation>
    <scope>NUCLEOTIDE SEQUENCE [LARGE SCALE GENOMIC DNA]</scope>
    <source>
        <strain evidence="6 7">HR-1</strain>
    </source>
</reference>
<dbReference type="PANTHER" id="PTHR30126">
    <property type="entry name" value="HTH-TYPE TRANSCRIPTIONAL REGULATOR"/>
    <property type="match status" value="1"/>
</dbReference>
<keyword evidence="2" id="KW-0805">Transcription regulation</keyword>
<dbReference type="Gene3D" id="3.40.190.290">
    <property type="match status" value="1"/>
</dbReference>
<comment type="caution">
    <text evidence="6">The sequence shown here is derived from an EMBL/GenBank/DDBJ whole genome shotgun (WGS) entry which is preliminary data.</text>
</comment>